<evidence type="ECO:0000313" key="3">
    <source>
        <dbReference type="Proteomes" id="UP000006250"/>
    </source>
</evidence>
<evidence type="ECO:0008006" key="4">
    <source>
        <dbReference type="Google" id="ProtNLM"/>
    </source>
</evidence>
<evidence type="ECO:0000256" key="1">
    <source>
        <dbReference type="SAM" id="SignalP"/>
    </source>
</evidence>
<dbReference type="EMBL" id="AECZ01000004">
    <property type="protein sequence ID" value="EFL52445.1"/>
    <property type="molecule type" value="Genomic_DNA"/>
</dbReference>
<dbReference type="AlphaFoldDB" id="E1JTI5"/>
<protein>
    <recommendedName>
        <fullName evidence="4">Protein BatD</fullName>
    </recommendedName>
</protein>
<feature type="signal peptide" evidence="1">
    <location>
        <begin position="1"/>
        <end position="20"/>
    </location>
</feature>
<reference evidence="2 3" key="1">
    <citation type="submission" date="2010-08" db="EMBL/GenBank/DDBJ databases">
        <title>The draft genome of Desulfovibrio fructosovorans JJ.</title>
        <authorList>
            <consortium name="US DOE Joint Genome Institute (JGI-PGF)"/>
            <person name="Lucas S."/>
            <person name="Copeland A."/>
            <person name="Lapidus A."/>
            <person name="Cheng J.-F."/>
            <person name="Bruce D."/>
            <person name="Goodwin L."/>
            <person name="Pitluck S."/>
            <person name="Land M.L."/>
            <person name="Hauser L."/>
            <person name="Chang Y.-J."/>
            <person name="Jeffries C."/>
            <person name="Wall J.D."/>
            <person name="Stahl D.A."/>
            <person name="Arkin A.P."/>
            <person name="Dehal P."/>
            <person name="Stolyar S.M."/>
            <person name="Hazen T.C."/>
            <person name="Woyke T.J."/>
        </authorList>
    </citation>
    <scope>NUCLEOTIDE SEQUENCE [LARGE SCALE GENOMIC DNA]</scope>
    <source>
        <strain evidence="2 3">JJ</strain>
    </source>
</reference>
<feature type="chain" id="PRO_5003147938" description="Protein BatD" evidence="1">
    <location>
        <begin position="21"/>
        <end position="504"/>
    </location>
</feature>
<gene>
    <name evidence="2" type="ORF">DesfrDRAFT_0934</name>
</gene>
<keyword evidence="1" id="KW-0732">Signal</keyword>
<dbReference type="PANTHER" id="PTHR40940">
    <property type="entry name" value="PROTEIN BATD-RELATED"/>
    <property type="match status" value="1"/>
</dbReference>
<dbReference type="Pfam" id="PF13584">
    <property type="entry name" value="BatD"/>
    <property type="match status" value="1"/>
</dbReference>
<dbReference type="eggNOG" id="COG0457">
    <property type="taxonomic scope" value="Bacteria"/>
</dbReference>
<dbReference type="RefSeq" id="WP_005991567.1">
    <property type="nucleotide sequence ID" value="NZ_AECZ01000004.1"/>
</dbReference>
<dbReference type="Proteomes" id="UP000006250">
    <property type="component" value="Unassembled WGS sequence"/>
</dbReference>
<comment type="caution">
    <text evidence="2">The sequence shown here is derived from an EMBL/GenBank/DDBJ whole genome shotgun (WGS) entry which is preliminary data.</text>
</comment>
<name>E1JTI5_SOLFR</name>
<dbReference type="OrthoDB" id="5409140at2"/>
<dbReference type="InterPro" id="IPR025738">
    <property type="entry name" value="BatD"/>
</dbReference>
<organism evidence="2 3">
    <name type="scientific">Solidesulfovibrio fructosivorans JJ]</name>
    <dbReference type="NCBI Taxonomy" id="596151"/>
    <lineage>
        <taxon>Bacteria</taxon>
        <taxon>Pseudomonadati</taxon>
        <taxon>Thermodesulfobacteriota</taxon>
        <taxon>Desulfovibrionia</taxon>
        <taxon>Desulfovibrionales</taxon>
        <taxon>Desulfovibrionaceae</taxon>
        <taxon>Solidesulfovibrio</taxon>
    </lineage>
</organism>
<dbReference type="PANTHER" id="PTHR40940:SF1">
    <property type="entry name" value="PROTEIN BATD"/>
    <property type="match status" value="1"/>
</dbReference>
<accession>E1JTI5</accession>
<evidence type="ECO:0000313" key="2">
    <source>
        <dbReference type="EMBL" id="EFL52445.1"/>
    </source>
</evidence>
<proteinExistence type="predicted"/>
<keyword evidence="3" id="KW-1185">Reference proteome</keyword>
<sequence length="504" mass="52772" precursor="true">MRLFSFIIAALLLAGSVAFAGPPGPVATPTAELDPRDISLGQSLMLRVYIPGEATAVITVPRLADWTVVPRGRVHGLLGPGAGEPVTAYRFELIPVRTGRLAVPALTVETGGRTFRTAPLEGLVRPRPTPPKALAGRDVFLDASLSKAEPYAGEFFVYTLRLYRAVAASGIHLTPPRFPDMEVLPLPGQRDGEIEFAGRRYAVTEADYLLTAATPGQATIPPATVVCRGVPGKGGAAVDVTVKGPAVPVTVRSLPAYAGDAPFAGLLGRMTLSSRLDAGAPGRDAVYTLTLAGRGNLADAPPPPVVAPAGATVRFLDAEGGGDAGRSGYVGQRTFRYAVSAAKPGEYVFGPARLAVFDPVDGRYAVIEAPARTYRLPAAASVPADPSLAPPLRHVADGAQGRGALSWPWRLVLALLPPLVYALTFLPRRPRSRRAVFAGSPSSLAEALRDRLDRAAGQGGECPPAAVAALRRLDAVLYDGRPVSDREFAEAVDAAVRVLAEFEA</sequence>
<dbReference type="STRING" id="596151.DesfrDRAFT_0934"/>